<evidence type="ECO:0000313" key="2">
    <source>
        <dbReference type="Proteomes" id="UP000676194"/>
    </source>
</evidence>
<dbReference type="Gene3D" id="1.20.5.780">
    <property type="entry name" value="Single helix bin"/>
    <property type="match status" value="1"/>
</dbReference>
<gene>
    <name evidence="1" type="ORF">KIH39_04710</name>
</gene>
<evidence type="ECO:0000313" key="1">
    <source>
        <dbReference type="EMBL" id="QVL33222.1"/>
    </source>
</evidence>
<organism evidence="1 2">
    <name type="scientific">Telmatocola sphagniphila</name>
    <dbReference type="NCBI Taxonomy" id="1123043"/>
    <lineage>
        <taxon>Bacteria</taxon>
        <taxon>Pseudomonadati</taxon>
        <taxon>Planctomycetota</taxon>
        <taxon>Planctomycetia</taxon>
        <taxon>Gemmatales</taxon>
        <taxon>Gemmataceae</taxon>
    </lineage>
</organism>
<dbReference type="GO" id="GO:0006355">
    <property type="term" value="P:regulation of DNA-templated transcription"/>
    <property type="evidence" value="ECO:0007669"/>
    <property type="project" value="InterPro"/>
</dbReference>
<dbReference type="AlphaFoldDB" id="A0A8E6B7B2"/>
<dbReference type="InterPro" id="IPR053842">
    <property type="entry name" value="NikA-like"/>
</dbReference>
<dbReference type="Pfam" id="PF21983">
    <property type="entry name" value="NikA-like"/>
    <property type="match status" value="1"/>
</dbReference>
<keyword evidence="2" id="KW-1185">Reference proteome</keyword>
<dbReference type="Proteomes" id="UP000676194">
    <property type="component" value="Chromosome"/>
</dbReference>
<proteinExistence type="predicted"/>
<dbReference type="InterPro" id="IPR010985">
    <property type="entry name" value="Ribbon_hlx_hlx"/>
</dbReference>
<dbReference type="EMBL" id="CP074694">
    <property type="protein sequence ID" value="QVL33222.1"/>
    <property type="molecule type" value="Genomic_DNA"/>
</dbReference>
<accession>A0A8E6B7B2</accession>
<dbReference type="SUPFAM" id="SSF47598">
    <property type="entry name" value="Ribbon-helix-helix"/>
    <property type="match status" value="1"/>
</dbReference>
<dbReference type="RefSeq" id="WP_213498112.1">
    <property type="nucleotide sequence ID" value="NZ_CP074694.1"/>
</dbReference>
<name>A0A8E6B7B2_9BACT</name>
<protein>
    <submittedName>
        <fullName evidence="1">DUF1778 domain-containing protein</fullName>
    </submittedName>
</protein>
<reference evidence="1" key="1">
    <citation type="submission" date="2021-05" db="EMBL/GenBank/DDBJ databases">
        <title>Complete genome sequence of the cellulolytic planctomycete Telmatocola sphagniphila SP2T and characterization of the first cellulase from planctomycetes.</title>
        <authorList>
            <person name="Rakitin A.L."/>
            <person name="Beletsky A.V."/>
            <person name="Naumoff D.G."/>
            <person name="Kulichevskaya I.S."/>
            <person name="Mardanov A.V."/>
            <person name="Ravin N.V."/>
            <person name="Dedysh S.N."/>
        </authorList>
    </citation>
    <scope>NUCLEOTIDE SEQUENCE</scope>
    <source>
        <strain evidence="1">SP2T</strain>
    </source>
</reference>
<dbReference type="KEGG" id="tsph:KIH39_04710"/>
<sequence length="74" mass="8507">MKKKTESKKPKVFRTRAEVLQVRLTPEEKETFVSAAEVSGVELSAWVREKLRKAAIKELEEIGRPIPFLKPKSQ</sequence>